<reference evidence="1 2" key="1">
    <citation type="submission" date="2020-08" db="EMBL/GenBank/DDBJ databases">
        <title>Genomic Encyclopedia of Type Strains, Phase IV (KMG-IV): sequencing the most valuable type-strain genomes for metagenomic binning, comparative biology and taxonomic classification.</title>
        <authorList>
            <person name="Goeker M."/>
        </authorList>
    </citation>
    <scope>NUCLEOTIDE SEQUENCE [LARGE SCALE GENOMIC DNA]</scope>
    <source>
        <strain evidence="1 2">DSM 5391</strain>
    </source>
</reference>
<dbReference type="EMBL" id="JACHGK010000002">
    <property type="protein sequence ID" value="MBB6444476.1"/>
    <property type="molecule type" value="Genomic_DNA"/>
</dbReference>
<accession>A0A7X0LU16</accession>
<dbReference type="Proteomes" id="UP000531594">
    <property type="component" value="Unassembled WGS sequence"/>
</dbReference>
<name>A0A7X0LU16_9BACI</name>
<dbReference type="RefSeq" id="WP_184523552.1">
    <property type="nucleotide sequence ID" value="NZ_JACHGK010000002.1"/>
</dbReference>
<dbReference type="Pfam" id="PF13692">
    <property type="entry name" value="Glyco_trans_1_4"/>
    <property type="match status" value="1"/>
</dbReference>
<organism evidence="1 2">
    <name type="scientific">Bacillus benzoevorans</name>
    <dbReference type="NCBI Taxonomy" id="1456"/>
    <lineage>
        <taxon>Bacteria</taxon>
        <taxon>Bacillati</taxon>
        <taxon>Bacillota</taxon>
        <taxon>Bacilli</taxon>
        <taxon>Bacillales</taxon>
        <taxon>Bacillaceae</taxon>
        <taxon>Bacillus</taxon>
    </lineage>
</organism>
<comment type="caution">
    <text evidence="1">The sequence shown here is derived from an EMBL/GenBank/DDBJ whole genome shotgun (WGS) entry which is preliminary data.</text>
</comment>
<proteinExistence type="predicted"/>
<evidence type="ECO:0000313" key="2">
    <source>
        <dbReference type="Proteomes" id="UP000531594"/>
    </source>
</evidence>
<dbReference type="PANTHER" id="PTHR45947">
    <property type="entry name" value="SULFOQUINOVOSYL TRANSFERASE SQD2"/>
    <property type="match status" value="1"/>
</dbReference>
<protein>
    <submittedName>
        <fullName evidence="1">Glycosyltransferase involved in cell wall biosynthesis</fullName>
    </submittedName>
</protein>
<sequence length="403" mass="45958">MMRILHIQAQLPSKTGSGVYFTNLIKGLENRAQQACLYGYYPDFEWGILPKDKQYQVVFPNEYCHFPLPGMSDVMPYESTIYGEMTPEMIANWKKAFEPAVHQAVADVKPDLIISHHLWFLTDLIRQWFTDIKVTGVSHGTDLRQARKHPQLAEQYTKHIKDLDMIFTLSSEHIPAIKQIYDAPEKRIHVLGSGFNEHNFYPPAAKTKDKDITIVYAGKIADSKGVFQLVDTFKNQLGDEGNIKLELYGAGDNEAVDRLKKAIESDPRITYCGVVTQDVLAEIFRKHEIFVLPSYYEGLPLVVLESLACGMRVVVNELPALIEHLSGTINESGWVEYVKQPRLKNIDQPVENDLPAYCDRLAEALKKQIKGASERAELPKEVYDSIKIYSWTGLVERLWQTIQ</sequence>
<dbReference type="PANTHER" id="PTHR45947:SF3">
    <property type="entry name" value="SULFOQUINOVOSYL TRANSFERASE SQD2"/>
    <property type="match status" value="1"/>
</dbReference>
<dbReference type="SUPFAM" id="SSF53756">
    <property type="entry name" value="UDP-Glycosyltransferase/glycogen phosphorylase"/>
    <property type="match status" value="1"/>
</dbReference>
<keyword evidence="1" id="KW-0808">Transferase</keyword>
<keyword evidence="2" id="KW-1185">Reference proteome</keyword>
<dbReference type="CDD" id="cd03801">
    <property type="entry name" value="GT4_PimA-like"/>
    <property type="match status" value="1"/>
</dbReference>
<dbReference type="Gene3D" id="3.40.50.2000">
    <property type="entry name" value="Glycogen Phosphorylase B"/>
    <property type="match status" value="2"/>
</dbReference>
<evidence type="ECO:0000313" key="1">
    <source>
        <dbReference type="EMBL" id="MBB6444476.1"/>
    </source>
</evidence>
<gene>
    <name evidence="1" type="ORF">HNR53_001084</name>
</gene>
<dbReference type="AlphaFoldDB" id="A0A7X0LU16"/>
<dbReference type="GO" id="GO:0016757">
    <property type="term" value="F:glycosyltransferase activity"/>
    <property type="evidence" value="ECO:0007669"/>
    <property type="project" value="TreeGrafter"/>
</dbReference>
<dbReference type="InterPro" id="IPR050194">
    <property type="entry name" value="Glycosyltransferase_grp1"/>
</dbReference>